<proteinExistence type="inferred from homology"/>
<dbReference type="PANTHER" id="PTHR22769">
    <property type="entry name" value="MUTT/NUDIX HYDROLASE"/>
    <property type="match status" value="1"/>
</dbReference>
<keyword evidence="11" id="KW-1185">Reference proteome</keyword>
<name>A0ABD0XFA7_UMBPY</name>
<dbReference type="SUPFAM" id="SSF55811">
    <property type="entry name" value="Nudix"/>
    <property type="match status" value="1"/>
</dbReference>
<accession>A0ABD0XFA7</accession>
<sequence>MNVDDDVEKLLNGEGLEVTLEFDSAPAQVQAVALRKTITYIVSAVIFNEKNEVLMVQEAKENCFKQWYLPAGRMEEGESIVEAMRREVKEEAGFDCQPITLVLVQEQGPQWIRFVFLAEITGGSLKTTFEADTDSLQAAWWDQESPLTLRGRDILQLIATALKYKEKPWHPVAKPIDMCCHVVVQRLLLAFTGPNDTLWILLANAKELHLPVAVSAKTHTVTWAAHRLVQETMPTSYYELEVNTKGILGLQHNGRDPGKTDGLCFNMLVTLEHTGEGPHTVLPPAVENPRFQWYKVETCGLREQIQQRLTTGSLLPVHSLY</sequence>
<evidence type="ECO:0000256" key="2">
    <source>
        <dbReference type="ARBA" id="ARBA00001946"/>
    </source>
</evidence>
<organism evidence="10 11">
    <name type="scientific">Umbra pygmaea</name>
    <name type="common">Eastern mudminnow</name>
    <dbReference type="NCBI Taxonomy" id="75934"/>
    <lineage>
        <taxon>Eukaryota</taxon>
        <taxon>Metazoa</taxon>
        <taxon>Chordata</taxon>
        <taxon>Craniata</taxon>
        <taxon>Vertebrata</taxon>
        <taxon>Euteleostomi</taxon>
        <taxon>Actinopterygii</taxon>
        <taxon>Neopterygii</taxon>
        <taxon>Teleostei</taxon>
        <taxon>Protacanthopterygii</taxon>
        <taxon>Esociformes</taxon>
        <taxon>Umbridae</taxon>
        <taxon>Umbra</taxon>
    </lineage>
</organism>
<evidence type="ECO:0000259" key="9">
    <source>
        <dbReference type="PROSITE" id="PS51462"/>
    </source>
</evidence>
<dbReference type="PANTHER" id="PTHR22769:SF56">
    <property type="entry name" value="8-OXO-DGDP PHOSPHATASE NUDT18"/>
    <property type="match status" value="1"/>
</dbReference>
<evidence type="ECO:0000256" key="4">
    <source>
        <dbReference type="ARBA" id="ARBA00022723"/>
    </source>
</evidence>
<keyword evidence="6" id="KW-0460">Magnesium</keyword>
<dbReference type="AlphaFoldDB" id="A0ABD0XFA7"/>
<evidence type="ECO:0000256" key="8">
    <source>
        <dbReference type="RuleBase" id="RU003476"/>
    </source>
</evidence>
<evidence type="ECO:0000256" key="5">
    <source>
        <dbReference type="ARBA" id="ARBA00022801"/>
    </source>
</evidence>
<evidence type="ECO:0000313" key="11">
    <source>
        <dbReference type="Proteomes" id="UP001557470"/>
    </source>
</evidence>
<dbReference type="InterPro" id="IPR020084">
    <property type="entry name" value="NUDIX_hydrolase_CS"/>
</dbReference>
<dbReference type="InterPro" id="IPR042970">
    <property type="entry name" value="NUDT18_NUDIX"/>
</dbReference>
<evidence type="ECO:0000256" key="1">
    <source>
        <dbReference type="ARBA" id="ARBA00001936"/>
    </source>
</evidence>
<keyword evidence="7" id="KW-0464">Manganese</keyword>
<dbReference type="InterPro" id="IPR020476">
    <property type="entry name" value="Nudix_hydrolase"/>
</dbReference>
<dbReference type="PROSITE" id="PS51462">
    <property type="entry name" value="NUDIX"/>
    <property type="match status" value="1"/>
</dbReference>
<reference evidence="10 11" key="1">
    <citation type="submission" date="2024-06" db="EMBL/GenBank/DDBJ databases">
        <authorList>
            <person name="Pan Q."/>
            <person name="Wen M."/>
            <person name="Jouanno E."/>
            <person name="Zahm M."/>
            <person name="Klopp C."/>
            <person name="Cabau C."/>
            <person name="Louis A."/>
            <person name="Berthelot C."/>
            <person name="Parey E."/>
            <person name="Roest Crollius H."/>
            <person name="Montfort J."/>
            <person name="Robinson-Rechavi M."/>
            <person name="Bouchez O."/>
            <person name="Lampietro C."/>
            <person name="Lopez Roques C."/>
            <person name="Donnadieu C."/>
            <person name="Postlethwait J."/>
            <person name="Bobe J."/>
            <person name="Verreycken H."/>
            <person name="Guiguen Y."/>
        </authorList>
    </citation>
    <scope>NUCLEOTIDE SEQUENCE [LARGE SCALE GENOMIC DNA]</scope>
    <source>
        <strain evidence="10">Up_M1</strain>
        <tissue evidence="10">Testis</tissue>
    </source>
</reference>
<protein>
    <recommendedName>
        <fullName evidence="9">Nudix hydrolase domain-containing protein</fullName>
    </recommendedName>
</protein>
<dbReference type="Pfam" id="PF00293">
    <property type="entry name" value="NUDIX"/>
    <property type="match status" value="1"/>
</dbReference>
<dbReference type="PROSITE" id="PS00893">
    <property type="entry name" value="NUDIX_BOX"/>
    <property type="match status" value="1"/>
</dbReference>
<keyword evidence="4" id="KW-0479">Metal-binding</keyword>
<dbReference type="CDD" id="cd04671">
    <property type="entry name" value="NUDIX_8DGDPP_Nudt18"/>
    <property type="match status" value="1"/>
</dbReference>
<evidence type="ECO:0000313" key="10">
    <source>
        <dbReference type="EMBL" id="KAL0978948.1"/>
    </source>
</evidence>
<dbReference type="Proteomes" id="UP001557470">
    <property type="component" value="Unassembled WGS sequence"/>
</dbReference>
<dbReference type="Gene3D" id="3.90.79.10">
    <property type="entry name" value="Nucleoside Triphosphate Pyrophosphohydrolase"/>
    <property type="match status" value="1"/>
</dbReference>
<dbReference type="InterPro" id="IPR000086">
    <property type="entry name" value="NUDIX_hydrolase_dom"/>
</dbReference>
<evidence type="ECO:0000256" key="6">
    <source>
        <dbReference type="ARBA" id="ARBA00022842"/>
    </source>
</evidence>
<dbReference type="PRINTS" id="PR00502">
    <property type="entry name" value="NUDIXFAMILY"/>
</dbReference>
<keyword evidence="5 8" id="KW-0378">Hydrolase</keyword>
<comment type="cofactor">
    <cofactor evidence="1">
        <name>Mn(2+)</name>
        <dbReference type="ChEBI" id="CHEBI:29035"/>
    </cofactor>
</comment>
<gene>
    <name evidence="10" type="ORF">UPYG_G00178310</name>
</gene>
<evidence type="ECO:0000256" key="7">
    <source>
        <dbReference type="ARBA" id="ARBA00023211"/>
    </source>
</evidence>
<feature type="domain" description="Nudix hydrolase" evidence="9">
    <location>
        <begin position="37"/>
        <end position="164"/>
    </location>
</feature>
<dbReference type="EMBL" id="JAGEUA010000005">
    <property type="protein sequence ID" value="KAL0978948.1"/>
    <property type="molecule type" value="Genomic_DNA"/>
</dbReference>
<dbReference type="InterPro" id="IPR015797">
    <property type="entry name" value="NUDIX_hydrolase-like_dom_sf"/>
</dbReference>
<dbReference type="GO" id="GO:0046872">
    <property type="term" value="F:metal ion binding"/>
    <property type="evidence" value="ECO:0007669"/>
    <property type="project" value="UniProtKB-KW"/>
</dbReference>
<dbReference type="GO" id="GO:0016787">
    <property type="term" value="F:hydrolase activity"/>
    <property type="evidence" value="ECO:0007669"/>
    <property type="project" value="UniProtKB-KW"/>
</dbReference>
<comment type="cofactor">
    <cofactor evidence="2">
        <name>Mg(2+)</name>
        <dbReference type="ChEBI" id="CHEBI:18420"/>
    </cofactor>
</comment>
<comment type="caution">
    <text evidence="10">The sequence shown here is derived from an EMBL/GenBank/DDBJ whole genome shotgun (WGS) entry which is preliminary data.</text>
</comment>
<evidence type="ECO:0000256" key="3">
    <source>
        <dbReference type="ARBA" id="ARBA00005582"/>
    </source>
</evidence>
<comment type="similarity">
    <text evidence="3 8">Belongs to the Nudix hydrolase family.</text>
</comment>